<evidence type="ECO:0008006" key="4">
    <source>
        <dbReference type="Google" id="ProtNLM"/>
    </source>
</evidence>
<protein>
    <recommendedName>
        <fullName evidence="4">DUF4410 domain-containing protein</fullName>
    </recommendedName>
</protein>
<dbReference type="OrthoDB" id="7596528at2"/>
<accession>A0A2G9C3W8</accession>
<dbReference type="Proteomes" id="UP000231501">
    <property type="component" value="Unassembled WGS sequence"/>
</dbReference>
<gene>
    <name evidence="2" type="ORF">CS062_21600</name>
</gene>
<feature type="chain" id="PRO_5013553615" description="DUF4410 domain-containing protein" evidence="1">
    <location>
        <begin position="37"/>
        <end position="194"/>
    </location>
</feature>
<dbReference type="RefSeq" id="WP_099863634.1">
    <property type="nucleotide sequence ID" value="NZ_PEOG01000080.1"/>
</dbReference>
<feature type="signal peptide" evidence="1">
    <location>
        <begin position="1"/>
        <end position="36"/>
    </location>
</feature>
<evidence type="ECO:0000313" key="3">
    <source>
        <dbReference type="Proteomes" id="UP000231501"/>
    </source>
</evidence>
<dbReference type="AlphaFoldDB" id="A0A2G9C3W8"/>
<dbReference type="PROSITE" id="PS51257">
    <property type="entry name" value="PROKAR_LIPOPROTEIN"/>
    <property type="match status" value="1"/>
</dbReference>
<proteinExistence type="predicted"/>
<evidence type="ECO:0000256" key="1">
    <source>
        <dbReference type="SAM" id="SignalP"/>
    </source>
</evidence>
<evidence type="ECO:0000313" key="2">
    <source>
        <dbReference type="EMBL" id="PIM51088.1"/>
    </source>
</evidence>
<keyword evidence="1" id="KW-0732">Signal</keyword>
<organism evidence="2 3">
    <name type="scientific">Roseateles chitinivorans</name>
    <dbReference type="NCBI Taxonomy" id="2917965"/>
    <lineage>
        <taxon>Bacteria</taxon>
        <taxon>Pseudomonadati</taxon>
        <taxon>Pseudomonadota</taxon>
        <taxon>Betaproteobacteria</taxon>
        <taxon>Burkholderiales</taxon>
        <taxon>Sphaerotilaceae</taxon>
        <taxon>Roseateles</taxon>
    </lineage>
</organism>
<comment type="caution">
    <text evidence="2">The sequence shown here is derived from an EMBL/GenBank/DDBJ whole genome shotgun (WGS) entry which is preliminary data.</text>
</comment>
<dbReference type="EMBL" id="PEOG01000080">
    <property type="protein sequence ID" value="PIM51088.1"/>
    <property type="molecule type" value="Genomic_DNA"/>
</dbReference>
<sequence>MNQTLIRTARLIAVAAAAAALTACVSVKMPAPAASAANVEKLRAAKAAPSQVGAFKLAAGKPADMDTTLGGLRGSSMQPSGGTFSAQLRDELSAELKAAGLLDAASPIVIEGELTDSRVDAAIGTGTGRLAARFVVKRGGQKVFDKELAAESSWESSFVGATAIPMAINQYGALYKSLIGKLLDDSEFRAAIKS</sequence>
<name>A0A2G9C3W8_9BURK</name>
<reference evidence="2 3" key="1">
    <citation type="submission" date="2017-11" db="EMBL/GenBank/DDBJ databases">
        <title>Draft genome sequence of Mitsuaria sp. HWN-4.</title>
        <authorList>
            <person name="Gundlapally S.R."/>
        </authorList>
    </citation>
    <scope>NUCLEOTIDE SEQUENCE [LARGE SCALE GENOMIC DNA]</scope>
    <source>
        <strain evidence="2 3">HWN-4</strain>
    </source>
</reference>
<keyword evidence="3" id="KW-1185">Reference proteome</keyword>